<gene>
    <name evidence="1" type="ORF">PHJA_002339000</name>
</gene>
<protein>
    <submittedName>
        <fullName evidence="1">Uncharacterized protein</fullName>
    </submittedName>
</protein>
<reference evidence="1" key="1">
    <citation type="submission" date="2020-07" db="EMBL/GenBank/DDBJ databases">
        <title>Ethylene signaling mediates host invasion by parasitic plants.</title>
        <authorList>
            <person name="Yoshida S."/>
        </authorList>
    </citation>
    <scope>NUCLEOTIDE SEQUENCE</scope>
    <source>
        <strain evidence="1">Okayama</strain>
    </source>
</reference>
<proteinExistence type="predicted"/>
<dbReference type="Proteomes" id="UP000653305">
    <property type="component" value="Unassembled WGS sequence"/>
</dbReference>
<sequence>MIHTFQASGALSSIIVDLEDIPSDIGNIGGLQLIELVDCSPSAVKSTRTIKKQQKDLKKGFQVRIYSSWE</sequence>
<name>A0A830CPY9_9LAMI</name>
<dbReference type="AlphaFoldDB" id="A0A830CPY9"/>
<comment type="caution">
    <text evidence="1">The sequence shown here is derived from an EMBL/GenBank/DDBJ whole genome shotgun (WGS) entry which is preliminary data.</text>
</comment>
<accession>A0A830CPY9</accession>
<evidence type="ECO:0000313" key="1">
    <source>
        <dbReference type="EMBL" id="GFQ01951.1"/>
    </source>
</evidence>
<keyword evidence="2" id="KW-1185">Reference proteome</keyword>
<evidence type="ECO:0000313" key="2">
    <source>
        <dbReference type="Proteomes" id="UP000653305"/>
    </source>
</evidence>
<dbReference type="EMBL" id="BMAC01000718">
    <property type="protein sequence ID" value="GFQ01951.1"/>
    <property type="molecule type" value="Genomic_DNA"/>
</dbReference>
<dbReference type="OrthoDB" id="1557901at2759"/>
<organism evidence="1 2">
    <name type="scientific">Phtheirospermum japonicum</name>
    <dbReference type="NCBI Taxonomy" id="374723"/>
    <lineage>
        <taxon>Eukaryota</taxon>
        <taxon>Viridiplantae</taxon>
        <taxon>Streptophyta</taxon>
        <taxon>Embryophyta</taxon>
        <taxon>Tracheophyta</taxon>
        <taxon>Spermatophyta</taxon>
        <taxon>Magnoliopsida</taxon>
        <taxon>eudicotyledons</taxon>
        <taxon>Gunneridae</taxon>
        <taxon>Pentapetalae</taxon>
        <taxon>asterids</taxon>
        <taxon>lamiids</taxon>
        <taxon>Lamiales</taxon>
        <taxon>Orobanchaceae</taxon>
        <taxon>Orobanchaceae incertae sedis</taxon>
        <taxon>Phtheirospermum</taxon>
    </lineage>
</organism>